<dbReference type="Gene3D" id="3.40.630.30">
    <property type="match status" value="1"/>
</dbReference>
<dbReference type="InterPro" id="IPR050832">
    <property type="entry name" value="Bact_Acetyltransf"/>
</dbReference>
<sequence>MTADPVIREISDEDIGQVVAIWHASGVAKPWNDPEKDIAFARRNPHSTILVALSGEQVAATVMVGEDGHRGWVYYVATAPQDQGKGLGRAVMEAAERWLAKRGVWKLNLLVRDDNERVKQFYEHLGYSDTRTTCFQKIIQPI</sequence>
<dbReference type="GO" id="GO:0016746">
    <property type="term" value="F:acyltransferase activity"/>
    <property type="evidence" value="ECO:0007669"/>
    <property type="project" value="UniProtKB-KW"/>
</dbReference>
<evidence type="ECO:0000256" key="2">
    <source>
        <dbReference type="ARBA" id="ARBA00023315"/>
    </source>
</evidence>
<dbReference type="PROSITE" id="PS51186">
    <property type="entry name" value="GNAT"/>
    <property type="match status" value="1"/>
</dbReference>
<dbReference type="Pfam" id="PF00583">
    <property type="entry name" value="Acetyltransf_1"/>
    <property type="match status" value="1"/>
</dbReference>
<dbReference type="Proteomes" id="UP000620670">
    <property type="component" value="Unassembled WGS sequence"/>
</dbReference>
<dbReference type="InterPro" id="IPR000182">
    <property type="entry name" value="GNAT_dom"/>
</dbReference>
<protein>
    <submittedName>
        <fullName evidence="4">GNAT family acetyltransferase</fullName>
        <ecNumber evidence="4">2.3.1.-</ecNumber>
    </submittedName>
</protein>
<dbReference type="EC" id="2.3.1.-" evidence="4"/>
<accession>A0ABS0Y2N2</accession>
<keyword evidence="2 4" id="KW-0012">Acyltransferase</keyword>
<name>A0ABS0Y2N2_9HYPH</name>
<dbReference type="PANTHER" id="PTHR43877">
    <property type="entry name" value="AMINOALKYLPHOSPHONATE N-ACETYLTRANSFERASE-RELATED-RELATED"/>
    <property type="match status" value="1"/>
</dbReference>
<evidence type="ECO:0000313" key="4">
    <source>
        <dbReference type="EMBL" id="MBJ6126565.1"/>
    </source>
</evidence>
<dbReference type="SUPFAM" id="SSF55729">
    <property type="entry name" value="Acyl-CoA N-acyltransferases (Nat)"/>
    <property type="match status" value="1"/>
</dbReference>
<dbReference type="NCBIfam" id="NF002959">
    <property type="entry name" value="PRK03624.1"/>
    <property type="match status" value="1"/>
</dbReference>
<proteinExistence type="predicted"/>
<comment type="caution">
    <text evidence="4">The sequence shown here is derived from an EMBL/GenBank/DDBJ whole genome shotgun (WGS) entry which is preliminary data.</text>
</comment>
<keyword evidence="1 4" id="KW-0808">Transferase</keyword>
<feature type="domain" description="N-acetyltransferase" evidence="3">
    <location>
        <begin position="5"/>
        <end position="142"/>
    </location>
</feature>
<gene>
    <name evidence="4" type="ORF">JAO75_14245</name>
</gene>
<reference evidence="5" key="1">
    <citation type="submission" date="2020-12" db="EMBL/GenBank/DDBJ databases">
        <title>Hymenobacter sp.</title>
        <authorList>
            <person name="Kim M.K."/>
        </authorList>
    </citation>
    <scope>NUCLEOTIDE SEQUENCE [LARGE SCALE GENOMIC DNA]</scope>
    <source>
        <strain evidence="5">BT325</strain>
    </source>
</reference>
<dbReference type="PANTHER" id="PTHR43877:SF2">
    <property type="entry name" value="AMINOALKYLPHOSPHONATE N-ACETYLTRANSFERASE-RELATED"/>
    <property type="match status" value="1"/>
</dbReference>
<dbReference type="CDD" id="cd04301">
    <property type="entry name" value="NAT_SF"/>
    <property type="match status" value="1"/>
</dbReference>
<dbReference type="InterPro" id="IPR016181">
    <property type="entry name" value="Acyl_CoA_acyltransferase"/>
</dbReference>
<dbReference type="RefSeq" id="WP_199049805.1">
    <property type="nucleotide sequence ID" value="NZ_JAELXT010000014.1"/>
</dbReference>
<evidence type="ECO:0000313" key="5">
    <source>
        <dbReference type="Proteomes" id="UP000620670"/>
    </source>
</evidence>
<evidence type="ECO:0000256" key="1">
    <source>
        <dbReference type="ARBA" id="ARBA00022679"/>
    </source>
</evidence>
<dbReference type="EMBL" id="JAELXT010000014">
    <property type="protein sequence ID" value="MBJ6126565.1"/>
    <property type="molecule type" value="Genomic_DNA"/>
</dbReference>
<organism evidence="4 5">
    <name type="scientific">Microvirga splendida</name>
    <dbReference type="NCBI Taxonomy" id="2795727"/>
    <lineage>
        <taxon>Bacteria</taxon>
        <taxon>Pseudomonadati</taxon>
        <taxon>Pseudomonadota</taxon>
        <taxon>Alphaproteobacteria</taxon>
        <taxon>Hyphomicrobiales</taxon>
        <taxon>Methylobacteriaceae</taxon>
        <taxon>Microvirga</taxon>
    </lineage>
</organism>
<evidence type="ECO:0000259" key="3">
    <source>
        <dbReference type="PROSITE" id="PS51186"/>
    </source>
</evidence>
<keyword evidence="5" id="KW-1185">Reference proteome</keyword>